<dbReference type="InterPro" id="IPR013343">
    <property type="entry name" value="CRISPR-assoc_prot_Cas4"/>
</dbReference>
<evidence type="ECO:0000256" key="4">
    <source>
        <dbReference type="ARBA" id="ARBA00020049"/>
    </source>
</evidence>
<keyword evidence="6 13" id="KW-0479">Metal-binding</keyword>
<dbReference type="Proteomes" id="UP000000365">
    <property type="component" value="Chromosome"/>
</dbReference>
<evidence type="ECO:0000313" key="15">
    <source>
        <dbReference type="EMBL" id="ABN07022.1"/>
    </source>
</evidence>
<evidence type="ECO:0000259" key="14">
    <source>
        <dbReference type="Pfam" id="PF01930"/>
    </source>
</evidence>
<evidence type="ECO:0000256" key="11">
    <source>
        <dbReference type="ARBA" id="ARBA00023118"/>
    </source>
</evidence>
<dbReference type="InterPro" id="IPR022765">
    <property type="entry name" value="Dna2/Cas4_DUF83"/>
</dbReference>
<comment type="cofactor">
    <cofactor evidence="13">
        <name>iron-sulfur cluster</name>
        <dbReference type="ChEBI" id="CHEBI:30408"/>
    </cofactor>
</comment>
<dbReference type="EC" id="3.1.12.1" evidence="3 13"/>
<evidence type="ECO:0000256" key="7">
    <source>
        <dbReference type="ARBA" id="ARBA00022801"/>
    </source>
</evidence>
<comment type="function">
    <text evidence="13">CRISPR (clustered regularly interspaced short palindromic repeat) is an adaptive immune system that provides protection against mobile genetic elements (viruses, transposable elements and conjugative plasmids). CRISPR clusters contain sequences complementary to antecedent mobile elements and target invading nucleic acids. CRISPR clusters are transcribed and processed into CRISPR RNA (crRNA).</text>
</comment>
<dbReference type="GO" id="GO:0004527">
    <property type="term" value="F:exonuclease activity"/>
    <property type="evidence" value="ECO:0007669"/>
    <property type="project" value="UniProtKB-KW"/>
</dbReference>
<keyword evidence="5 13" id="KW-0540">Nuclease</keyword>
<keyword evidence="7 13" id="KW-0378">Hydrolase</keyword>
<evidence type="ECO:0000256" key="13">
    <source>
        <dbReference type="RuleBase" id="RU365022"/>
    </source>
</evidence>
<evidence type="ECO:0000256" key="9">
    <source>
        <dbReference type="ARBA" id="ARBA00023004"/>
    </source>
</evidence>
<dbReference type="GO" id="GO:0046872">
    <property type="term" value="F:metal ion binding"/>
    <property type="evidence" value="ECO:0007669"/>
    <property type="project" value="UniProtKB-KW"/>
</dbReference>
<dbReference type="InterPro" id="IPR011604">
    <property type="entry name" value="PDDEXK-like_dom_sf"/>
</dbReference>
<feature type="domain" description="DUF83" evidence="14">
    <location>
        <begin position="10"/>
        <end position="197"/>
    </location>
</feature>
<proteinExistence type="inferred from homology"/>
<evidence type="ECO:0000256" key="1">
    <source>
        <dbReference type="ARBA" id="ARBA00001966"/>
    </source>
</evidence>
<dbReference type="NCBIfam" id="TIGR00372">
    <property type="entry name" value="cas4"/>
    <property type="match status" value="1"/>
</dbReference>
<keyword evidence="11 13" id="KW-0051">Antiviral defense</keyword>
<dbReference type="AlphaFoldDB" id="A2SRR6"/>
<evidence type="ECO:0000256" key="6">
    <source>
        <dbReference type="ARBA" id="ARBA00022723"/>
    </source>
</evidence>
<organism evidence="15 16">
    <name type="scientific">Methanocorpusculum labreanum (strain ATCC 43576 / DSM 4855 / Z)</name>
    <dbReference type="NCBI Taxonomy" id="410358"/>
    <lineage>
        <taxon>Archaea</taxon>
        <taxon>Methanobacteriati</taxon>
        <taxon>Methanobacteriota</taxon>
        <taxon>Stenosarchaea group</taxon>
        <taxon>Methanomicrobia</taxon>
        <taxon>Methanomicrobiales</taxon>
        <taxon>Methanocorpusculaceae</taxon>
        <taxon>Methanocorpusculum</taxon>
    </lineage>
</organism>
<reference evidence="15 16" key="1">
    <citation type="journal article" date="2009" name="Stand. Genomic Sci.">
        <title>Complete genome sequence of Methanocorpusculum labreanum type strain Z.</title>
        <authorList>
            <person name="Anderson I.J."/>
            <person name="Sieprawska-Lupa M."/>
            <person name="Goltsman E."/>
            <person name="Lapidus A."/>
            <person name="Copeland A."/>
            <person name="Glavina Del Rio T."/>
            <person name="Tice H."/>
            <person name="Dalin E."/>
            <person name="Barry K."/>
            <person name="Pitluck S."/>
            <person name="Hauser L."/>
            <person name="Land M."/>
            <person name="Lucas S."/>
            <person name="Richardson P."/>
            <person name="Whitman W.B."/>
            <person name="Kyrpides N.C."/>
        </authorList>
    </citation>
    <scope>NUCLEOTIDE SEQUENCE [LARGE SCALE GENOMIC DNA]</scope>
    <source>
        <strain evidence="16">ATCC 43576 / DSM 4855 / Z</strain>
    </source>
</reference>
<evidence type="ECO:0000256" key="5">
    <source>
        <dbReference type="ARBA" id="ARBA00022722"/>
    </source>
</evidence>
<dbReference type="InterPro" id="IPR051827">
    <property type="entry name" value="Cas4_exonuclease"/>
</dbReference>
<dbReference type="RefSeq" id="WP_011833223.1">
    <property type="nucleotide sequence ID" value="NC_008942.1"/>
</dbReference>
<dbReference type="Pfam" id="PF01930">
    <property type="entry name" value="Cas_Cas4"/>
    <property type="match status" value="1"/>
</dbReference>
<comment type="cofactor">
    <cofactor evidence="13">
        <name>Mg(2+)</name>
        <dbReference type="ChEBI" id="CHEBI:18420"/>
    </cofactor>
    <cofactor evidence="13">
        <name>Mn(2+)</name>
        <dbReference type="ChEBI" id="CHEBI:29035"/>
    </cofactor>
    <text evidence="13">Mg(2+) or Mn(2+) required for ssDNA cleavage activity.</text>
</comment>
<dbReference type="STRING" id="410358.Mlab_0851"/>
<keyword evidence="8 13" id="KW-0269">Exonuclease</keyword>
<dbReference type="GO" id="GO:0051536">
    <property type="term" value="F:iron-sulfur cluster binding"/>
    <property type="evidence" value="ECO:0007669"/>
    <property type="project" value="UniProtKB-KW"/>
</dbReference>
<protein>
    <recommendedName>
        <fullName evidence="4 13">CRISPR-associated exonuclease Cas4</fullName>
        <ecNumber evidence="3 13">3.1.12.1</ecNumber>
    </recommendedName>
</protein>
<evidence type="ECO:0000256" key="10">
    <source>
        <dbReference type="ARBA" id="ARBA00023014"/>
    </source>
</evidence>
<dbReference type="GeneID" id="4795917"/>
<comment type="cofactor">
    <cofactor evidence="1">
        <name>[4Fe-4S] cluster</name>
        <dbReference type="ChEBI" id="CHEBI:49883"/>
    </cofactor>
</comment>
<dbReference type="EMBL" id="CP000559">
    <property type="protein sequence ID" value="ABN07022.1"/>
    <property type="molecule type" value="Genomic_DNA"/>
</dbReference>
<name>A2SRR6_METLZ</name>
<keyword evidence="12 13" id="KW-0464">Manganese</keyword>
<dbReference type="PANTHER" id="PTHR36531:SF6">
    <property type="entry name" value="DNA REPLICATION ATP-DEPENDENT HELICASE_NUCLEASE DNA2"/>
    <property type="match status" value="1"/>
</dbReference>
<accession>A2SRR6</accession>
<comment type="similarity">
    <text evidence="2 13">Belongs to the CRISPR-associated exonuclease Cas4 family.</text>
</comment>
<dbReference type="Gene3D" id="3.90.320.10">
    <property type="match status" value="1"/>
</dbReference>
<dbReference type="PANTHER" id="PTHR36531">
    <property type="entry name" value="CRISPR-ASSOCIATED EXONUCLEASE CAS4"/>
    <property type="match status" value="1"/>
</dbReference>
<evidence type="ECO:0000256" key="3">
    <source>
        <dbReference type="ARBA" id="ARBA00012768"/>
    </source>
</evidence>
<dbReference type="eggNOG" id="arCOG00786">
    <property type="taxonomic scope" value="Archaea"/>
</dbReference>
<keyword evidence="10 13" id="KW-0411">Iron-sulfur</keyword>
<evidence type="ECO:0000256" key="8">
    <source>
        <dbReference type="ARBA" id="ARBA00022839"/>
    </source>
</evidence>
<keyword evidence="9 13" id="KW-0408">Iron</keyword>
<gene>
    <name evidence="15" type="ordered locus">Mlab_0851</name>
</gene>
<evidence type="ECO:0000313" key="16">
    <source>
        <dbReference type="Proteomes" id="UP000000365"/>
    </source>
</evidence>
<evidence type="ECO:0000256" key="2">
    <source>
        <dbReference type="ARBA" id="ARBA00009189"/>
    </source>
</evidence>
<dbReference type="HOGENOM" id="CLU_102055_1_1_2"/>
<keyword evidence="16" id="KW-1185">Reference proteome</keyword>
<dbReference type="KEGG" id="mla:Mlab_0851"/>
<evidence type="ECO:0000256" key="12">
    <source>
        <dbReference type="ARBA" id="ARBA00023211"/>
    </source>
</evidence>
<sequence length="224" mass="25812">MNPDDYLMLSGIQHYAFCPRQWALIHVEQLWAENSLTFSGKLMHDNADDPFFVEARGDTLVSRSIPLVSHNLKIYGIADVVEFHRSPSGVRIANRDGFWEVVPIEYKRGKKKADDCDEVQLCCQAICLEEMYETEIPAGYLYYGKTRHRTEVIFDEELRERVVSLIREMYALYENGITPAAELKKQCDSCSIRDLCVPTISSRKKSVDRYLDSVLQGYSHEKTT</sequence>
<dbReference type="GO" id="GO:0051607">
    <property type="term" value="P:defense response to virus"/>
    <property type="evidence" value="ECO:0007669"/>
    <property type="project" value="UniProtKB-KW"/>
</dbReference>